<feature type="compositionally biased region" description="Low complexity" evidence="5">
    <location>
        <begin position="1000"/>
        <end position="1019"/>
    </location>
</feature>
<dbReference type="InterPro" id="IPR011004">
    <property type="entry name" value="Trimer_LpxA-like_sf"/>
</dbReference>
<evidence type="ECO:0000256" key="5">
    <source>
        <dbReference type="SAM" id="MobiDB-lite"/>
    </source>
</evidence>
<comment type="caution">
    <text evidence="7">The sequence shown here is derived from an EMBL/GenBank/DDBJ whole genome shotgun (WGS) entry which is preliminary data.</text>
</comment>
<dbReference type="EMBL" id="CALNXK010000023">
    <property type="protein sequence ID" value="CAH3111005.1"/>
    <property type="molecule type" value="Genomic_DNA"/>
</dbReference>
<keyword evidence="2 4" id="KW-0863">Zinc-finger</keyword>
<reference evidence="7 8" key="1">
    <citation type="submission" date="2022-05" db="EMBL/GenBank/DDBJ databases">
        <authorList>
            <consortium name="Genoscope - CEA"/>
            <person name="William W."/>
        </authorList>
    </citation>
    <scope>NUCLEOTIDE SEQUENCE [LARGE SCALE GENOMIC DNA]</scope>
</reference>
<organism evidence="7 8">
    <name type="scientific">Porites lobata</name>
    <dbReference type="NCBI Taxonomy" id="104759"/>
    <lineage>
        <taxon>Eukaryota</taxon>
        <taxon>Metazoa</taxon>
        <taxon>Cnidaria</taxon>
        <taxon>Anthozoa</taxon>
        <taxon>Hexacorallia</taxon>
        <taxon>Scleractinia</taxon>
        <taxon>Fungiina</taxon>
        <taxon>Poritidae</taxon>
        <taxon>Porites</taxon>
    </lineage>
</organism>
<keyword evidence="3" id="KW-0862">Zinc</keyword>
<feature type="domain" description="PHD-type" evidence="6">
    <location>
        <begin position="1096"/>
        <end position="1157"/>
    </location>
</feature>
<dbReference type="SUPFAM" id="SSF51161">
    <property type="entry name" value="Trimeric LpxA-like enzymes"/>
    <property type="match status" value="1"/>
</dbReference>
<evidence type="ECO:0000256" key="2">
    <source>
        <dbReference type="ARBA" id="ARBA00022771"/>
    </source>
</evidence>
<accession>A0ABN8NL19</accession>
<evidence type="ECO:0000313" key="8">
    <source>
        <dbReference type="Proteomes" id="UP001159405"/>
    </source>
</evidence>
<sequence length="1160" mass="125578">MEWEPSERGSTVESQVVRFISCLRVAREVQQSSHKSYDSSVVFEWCQSSLQFRGRCKEQNKGAKMSQPEFVFNERTMGIMGQDAKGNRKYFEKASFSLTLLKHVDAGGQDSGFLCLVKCSITGEDRKCFFRTNKVLNGGVSKFIEELNQSCKSGVLMCEFDSSQFRMFLRDIMKSYFRNCENENRRKTFKAAKTIGRQEGSKVWVINESIHIDDKGDIVPEEEKEFVWIDDLFDDNVKTQEVIYPFTPQALTDVLRGLKETLHGNFIASFLAVAGSTLGLHYESIIEAGLHFPVPVICGEHRLGKTKTARVALRLMGNDKQFFSSARERFIPRLCSRSTFPPVLDDIKNTHQLGELALAYFDGGKDGTCSREMTPKTCPVVTVNWEALEGLPQDYRIASRLIMIPFVVGPRSPSGLQAQLQAEERLQEQMANAPRALGPLIAINISTVFNRSKDIKALLTEEFMDIDDRVMENYSLLLSMGVELIDIVDDEAIVNTKMLEEYFEHTVYPMCVKKYQTKLQGNGASTEDGGPFIVSLIMEAIHCNDLTRGKLLTCINPCITFKMKTHEQGEMKCNGLAVALGPFLAMLSNHGLDTLAPQDRIKQEIKNHGLGLTTNCKQVFNNNEDGSTISRAKEAKQSTSFKYCIFLKRNFGLSKTTTVVASPPVTVTPATTVSPTAMVSPPVMVTPPTTVSPPVTLTALSTLSSPATVTPTTVPPTAMVSTPLMMTPPTTVSPLATLSALSTLSPPVTVTPPTTVSPTAMVSPPVMVTPPTTVSSPVTLSALTLTTLSPPVTVTPPTTVSPTAMVSPPVMVTPPTTVSSPATLPALSSLSPPVTVTPATTVSPPVTVTPTTTVSPPATLSALSTLSPPVTVTPATTVSPPVFMVTQPTTVPPPATRSALTLSTLSPPVTVTPPTTVSPPVFMVTQPTTVSPPVTVTPPTTVSPPATRSALSMLSPPVAVTPATTLSPTAMVSPPVMVTSPTTVSSPATLSALTTLSPPVTVTPPTAMSSPATASAQTMVPPPVTATPPAAVSPPATVPPPLSPGLNDSGIGLLVVECDPINEEDLKRTVCGGQSKENNKKTNRKKRRTSEDGTDYKFCFCKMEKSKPEEDNMIVCENRKRKKETKCPGNRYYHLQCLNLEEVPEENPWFCPLCKERLRT</sequence>
<dbReference type="InterPro" id="IPR019787">
    <property type="entry name" value="Znf_PHD-finger"/>
</dbReference>
<evidence type="ECO:0000256" key="4">
    <source>
        <dbReference type="PROSITE-ProRule" id="PRU00146"/>
    </source>
</evidence>
<name>A0ABN8NL19_9CNID</name>
<dbReference type="SUPFAM" id="SSF57903">
    <property type="entry name" value="FYVE/PHD zinc finger"/>
    <property type="match status" value="1"/>
</dbReference>
<dbReference type="Gene3D" id="3.30.40.10">
    <property type="entry name" value="Zinc/RING finger domain, C3HC4 (zinc finger)"/>
    <property type="match status" value="1"/>
</dbReference>
<dbReference type="PROSITE" id="PS50016">
    <property type="entry name" value="ZF_PHD_2"/>
    <property type="match status" value="1"/>
</dbReference>
<proteinExistence type="predicted"/>
<evidence type="ECO:0000313" key="7">
    <source>
        <dbReference type="EMBL" id="CAH3111005.1"/>
    </source>
</evidence>
<feature type="region of interest" description="Disordered" evidence="5">
    <location>
        <begin position="1000"/>
        <end position="1044"/>
    </location>
</feature>
<keyword evidence="8" id="KW-1185">Reference proteome</keyword>
<protein>
    <recommendedName>
        <fullName evidence="6">PHD-type domain-containing protein</fullName>
    </recommendedName>
</protein>
<dbReference type="InterPro" id="IPR013083">
    <property type="entry name" value="Znf_RING/FYVE/PHD"/>
</dbReference>
<dbReference type="InterPro" id="IPR011011">
    <property type="entry name" value="Znf_FYVE_PHD"/>
</dbReference>
<evidence type="ECO:0000259" key="6">
    <source>
        <dbReference type="PROSITE" id="PS50016"/>
    </source>
</evidence>
<gene>
    <name evidence="7" type="ORF">PLOB_00019785</name>
</gene>
<keyword evidence="1" id="KW-0479">Metal-binding</keyword>
<dbReference type="Proteomes" id="UP001159405">
    <property type="component" value="Unassembled WGS sequence"/>
</dbReference>
<evidence type="ECO:0000256" key="3">
    <source>
        <dbReference type="ARBA" id="ARBA00022833"/>
    </source>
</evidence>
<evidence type="ECO:0000256" key="1">
    <source>
        <dbReference type="ARBA" id="ARBA00022723"/>
    </source>
</evidence>